<dbReference type="PANTHER" id="PTHR23073">
    <property type="entry name" value="26S PROTEASOME REGULATORY SUBUNIT"/>
    <property type="match status" value="1"/>
</dbReference>
<keyword evidence="2" id="KW-0547">Nucleotide-binding</keyword>
<dbReference type="SMART" id="SM00382">
    <property type="entry name" value="AAA"/>
    <property type="match status" value="1"/>
</dbReference>
<comment type="similarity">
    <text evidence="1">Belongs to the AAA ATPase family.</text>
</comment>
<dbReference type="GO" id="GO:0016887">
    <property type="term" value="F:ATP hydrolysis activity"/>
    <property type="evidence" value="ECO:0007669"/>
    <property type="project" value="InterPro"/>
</dbReference>
<evidence type="ECO:0000256" key="3">
    <source>
        <dbReference type="ARBA" id="ARBA00022840"/>
    </source>
</evidence>
<dbReference type="Gene3D" id="3.40.50.300">
    <property type="entry name" value="P-loop containing nucleotide triphosphate hydrolases"/>
    <property type="match status" value="1"/>
</dbReference>
<dbReference type="InterPro" id="IPR050221">
    <property type="entry name" value="26S_Proteasome_ATPase"/>
</dbReference>
<dbReference type="SUPFAM" id="SSF52540">
    <property type="entry name" value="P-loop containing nucleoside triphosphate hydrolases"/>
    <property type="match status" value="1"/>
</dbReference>
<dbReference type="InterPro" id="IPR003959">
    <property type="entry name" value="ATPase_AAA_core"/>
</dbReference>
<evidence type="ECO:0000256" key="2">
    <source>
        <dbReference type="ARBA" id="ARBA00022741"/>
    </source>
</evidence>
<dbReference type="Proteomes" id="UP001185092">
    <property type="component" value="Unassembled WGS sequence"/>
</dbReference>
<evidence type="ECO:0000313" key="6">
    <source>
        <dbReference type="Proteomes" id="UP001185092"/>
    </source>
</evidence>
<gene>
    <name evidence="5" type="ORF">HNQ88_000421</name>
</gene>
<dbReference type="RefSeq" id="WP_309936911.1">
    <property type="nucleotide sequence ID" value="NZ_AP025305.1"/>
</dbReference>
<dbReference type="Pfam" id="PF00004">
    <property type="entry name" value="AAA"/>
    <property type="match status" value="1"/>
</dbReference>
<protein>
    <submittedName>
        <fullName evidence="5">AAA+ superfamily predicted ATPase</fullName>
    </submittedName>
</protein>
<proteinExistence type="inferred from homology"/>
<keyword evidence="3" id="KW-0067">ATP-binding</keyword>
<dbReference type="AlphaFoldDB" id="A0AAE4BR68"/>
<evidence type="ECO:0000256" key="1">
    <source>
        <dbReference type="ARBA" id="ARBA00006914"/>
    </source>
</evidence>
<sequence length="451" mass="51567">MEHNFIDIELSWLESCITKKINKDLSKNIDSTISKQNDIVIDSYYSQLASKLSKSERLILILALAQYIAPKKLLALMTAKEEDLTIGGLTLQNSYSGFIPTIDTALYLLTNDKYSIVNRLSSLNLFDSESTLIRENIIQLEKQDSWTPFTASVLTINPYVLHQILWNKPYVPAMSSSFPAEKITTEQEWSDMVVNRKTEKQLEEILSWVKQRNAMKSIPAVARKVLPGYRTLFYGPSGTGKTLAATLIGKLTGLEVYRIDLSKLVSKYIGETEKNLKQVFDIAEQHDWILFFDEGDAIFGKRSETSSSNDRYANQEVSYLLQRVERFPGTVIVATNFKTNLDKAFLRRFQTIVHFPAPNEDTRKMLWEKVFNDEVPKENDFDFSFFAKNFELTGANIINVLQQAVVLGFEENGGTIGKPQLTRALTRELSKLDKLDMKTERKLIFEHEECC</sequence>
<dbReference type="GO" id="GO:0005524">
    <property type="term" value="F:ATP binding"/>
    <property type="evidence" value="ECO:0007669"/>
    <property type="project" value="UniProtKB-KW"/>
</dbReference>
<comment type="caution">
    <text evidence="5">The sequence shown here is derived from an EMBL/GenBank/DDBJ whole genome shotgun (WGS) entry which is preliminary data.</text>
</comment>
<dbReference type="InterPro" id="IPR003593">
    <property type="entry name" value="AAA+_ATPase"/>
</dbReference>
<organism evidence="5 6">
    <name type="scientific">Aureibacter tunicatorum</name>
    <dbReference type="NCBI Taxonomy" id="866807"/>
    <lineage>
        <taxon>Bacteria</taxon>
        <taxon>Pseudomonadati</taxon>
        <taxon>Bacteroidota</taxon>
        <taxon>Cytophagia</taxon>
        <taxon>Cytophagales</taxon>
        <taxon>Persicobacteraceae</taxon>
        <taxon>Aureibacter</taxon>
    </lineage>
</organism>
<keyword evidence="6" id="KW-1185">Reference proteome</keyword>
<evidence type="ECO:0000313" key="5">
    <source>
        <dbReference type="EMBL" id="MDR6237445.1"/>
    </source>
</evidence>
<accession>A0AAE4BR68</accession>
<dbReference type="EMBL" id="JAVDQD010000001">
    <property type="protein sequence ID" value="MDR6237445.1"/>
    <property type="molecule type" value="Genomic_DNA"/>
</dbReference>
<dbReference type="CDD" id="cd19481">
    <property type="entry name" value="RecA-like_protease"/>
    <property type="match status" value="1"/>
</dbReference>
<name>A0AAE4BR68_9BACT</name>
<dbReference type="InterPro" id="IPR027417">
    <property type="entry name" value="P-loop_NTPase"/>
</dbReference>
<feature type="domain" description="AAA+ ATPase" evidence="4">
    <location>
        <begin position="227"/>
        <end position="359"/>
    </location>
</feature>
<reference evidence="5" key="1">
    <citation type="submission" date="2023-07" db="EMBL/GenBank/DDBJ databases">
        <title>Genomic Encyclopedia of Type Strains, Phase IV (KMG-IV): sequencing the most valuable type-strain genomes for metagenomic binning, comparative biology and taxonomic classification.</title>
        <authorList>
            <person name="Goeker M."/>
        </authorList>
    </citation>
    <scope>NUCLEOTIDE SEQUENCE</scope>
    <source>
        <strain evidence="5">DSM 26174</strain>
    </source>
</reference>
<evidence type="ECO:0000259" key="4">
    <source>
        <dbReference type="SMART" id="SM00382"/>
    </source>
</evidence>